<dbReference type="GO" id="GO:0005789">
    <property type="term" value="C:endoplasmic reticulum membrane"/>
    <property type="evidence" value="ECO:0007669"/>
    <property type="project" value="UniProtKB-SubCell"/>
</dbReference>
<evidence type="ECO:0000256" key="6">
    <source>
        <dbReference type="ARBA" id="ARBA00022723"/>
    </source>
</evidence>
<dbReference type="EMBL" id="JAVRBK010000004">
    <property type="protein sequence ID" value="KAK5645053.1"/>
    <property type="molecule type" value="Genomic_DNA"/>
</dbReference>
<dbReference type="GO" id="GO:0016705">
    <property type="term" value="F:oxidoreductase activity, acting on paired donors, with incorporation or reduction of molecular oxygen"/>
    <property type="evidence" value="ECO:0007669"/>
    <property type="project" value="InterPro"/>
</dbReference>
<keyword evidence="5 13" id="KW-0349">Heme</keyword>
<comment type="cofactor">
    <cofactor evidence="1 13">
        <name>heme</name>
        <dbReference type="ChEBI" id="CHEBI:30413"/>
    </cofactor>
</comment>
<evidence type="ECO:0000256" key="7">
    <source>
        <dbReference type="ARBA" id="ARBA00022824"/>
    </source>
</evidence>
<organism evidence="15 16">
    <name type="scientific">Pyrocoelia pectoralis</name>
    <dbReference type="NCBI Taxonomy" id="417401"/>
    <lineage>
        <taxon>Eukaryota</taxon>
        <taxon>Metazoa</taxon>
        <taxon>Ecdysozoa</taxon>
        <taxon>Arthropoda</taxon>
        <taxon>Hexapoda</taxon>
        <taxon>Insecta</taxon>
        <taxon>Pterygota</taxon>
        <taxon>Neoptera</taxon>
        <taxon>Endopterygota</taxon>
        <taxon>Coleoptera</taxon>
        <taxon>Polyphaga</taxon>
        <taxon>Elateriformia</taxon>
        <taxon>Elateroidea</taxon>
        <taxon>Lampyridae</taxon>
        <taxon>Lampyrinae</taxon>
        <taxon>Pyrocoelia</taxon>
    </lineage>
</organism>
<dbReference type="InterPro" id="IPR002401">
    <property type="entry name" value="Cyt_P450_E_grp-I"/>
</dbReference>
<evidence type="ECO:0000256" key="5">
    <source>
        <dbReference type="ARBA" id="ARBA00022617"/>
    </source>
</evidence>
<keyword evidence="11 14" id="KW-0503">Monooxygenase</keyword>
<dbReference type="Proteomes" id="UP001329430">
    <property type="component" value="Chromosome 4"/>
</dbReference>
<comment type="subcellular location">
    <subcellularLocation>
        <location evidence="3">Endoplasmic reticulum membrane</location>
        <topology evidence="3">Peripheral membrane protein</topology>
    </subcellularLocation>
    <subcellularLocation>
        <location evidence="2">Microsome membrane</location>
        <topology evidence="2">Peripheral membrane protein</topology>
    </subcellularLocation>
</comment>
<feature type="binding site" description="axial binding residue" evidence="13">
    <location>
        <position position="330"/>
    </location>
    <ligand>
        <name>heme</name>
        <dbReference type="ChEBI" id="CHEBI:30413"/>
    </ligand>
    <ligandPart>
        <name>Fe</name>
        <dbReference type="ChEBI" id="CHEBI:18248"/>
    </ligandPart>
</feature>
<protein>
    <recommendedName>
        <fullName evidence="17">Cytochrome P450</fullName>
    </recommendedName>
</protein>
<evidence type="ECO:0000256" key="8">
    <source>
        <dbReference type="ARBA" id="ARBA00022848"/>
    </source>
</evidence>
<evidence type="ECO:0000256" key="4">
    <source>
        <dbReference type="ARBA" id="ARBA00010617"/>
    </source>
</evidence>
<dbReference type="PROSITE" id="PS00086">
    <property type="entry name" value="CYTOCHROME_P450"/>
    <property type="match status" value="1"/>
</dbReference>
<dbReference type="GO" id="GO:0005506">
    <property type="term" value="F:iron ion binding"/>
    <property type="evidence" value="ECO:0007669"/>
    <property type="project" value="InterPro"/>
</dbReference>
<comment type="similarity">
    <text evidence="4 14">Belongs to the cytochrome P450 family.</text>
</comment>
<gene>
    <name evidence="15" type="ORF">RI129_006353</name>
</gene>
<reference evidence="15 16" key="1">
    <citation type="journal article" date="2024" name="Insects">
        <title>An Improved Chromosome-Level Genome Assembly of the Firefly Pyrocoelia pectoralis.</title>
        <authorList>
            <person name="Fu X."/>
            <person name="Meyer-Rochow V.B."/>
            <person name="Ballantyne L."/>
            <person name="Zhu X."/>
        </authorList>
    </citation>
    <scope>NUCLEOTIDE SEQUENCE [LARGE SCALE GENOMIC DNA]</scope>
    <source>
        <strain evidence="15">XCY_ONT2</strain>
    </source>
</reference>
<keyword evidence="12" id="KW-0472">Membrane</keyword>
<dbReference type="Gene3D" id="1.10.630.10">
    <property type="entry name" value="Cytochrome P450"/>
    <property type="match status" value="1"/>
</dbReference>
<keyword evidence="16" id="KW-1185">Reference proteome</keyword>
<dbReference type="Pfam" id="PF00067">
    <property type="entry name" value="p450"/>
    <property type="match status" value="1"/>
</dbReference>
<proteinExistence type="inferred from homology"/>
<dbReference type="PANTHER" id="PTHR24292">
    <property type="entry name" value="CYTOCHROME P450"/>
    <property type="match status" value="1"/>
</dbReference>
<dbReference type="InterPro" id="IPR036396">
    <property type="entry name" value="Cyt_P450_sf"/>
</dbReference>
<comment type="caution">
    <text evidence="15">The sequence shown here is derived from an EMBL/GenBank/DDBJ whole genome shotgun (WGS) entry which is preliminary data.</text>
</comment>
<evidence type="ECO:0000256" key="10">
    <source>
        <dbReference type="ARBA" id="ARBA00023004"/>
    </source>
</evidence>
<keyword evidence="6 13" id="KW-0479">Metal-binding</keyword>
<evidence type="ECO:0000313" key="15">
    <source>
        <dbReference type="EMBL" id="KAK5645053.1"/>
    </source>
</evidence>
<sequence>MYNEHDKYSRGTLFMLKQPEWKTLRTKVTPVFAYSKLKNMVPLVLEAGEDMANYIKNSCLNLETTNVRHFSIKYAIDAISSCAFGLRINSHENPDFAKAAKGIQDVTPLRVIQMAAHFFAPLLVKVFRMKFSHPASCQYLEKVFLETFKQREILKISRPDLIELMKELKKKEPEFFDDELLVGLSLQFLVAGFETSGATIAYTMHELSLNPSIQNRLRNEILSTIAKHESITYDVIQEMVYLDMVIKETLRKYPTLPFLDRDCTKTYTIPNTDVVIQKGMAVYLSLTALQHDEEYFPDPMVYDPERFSAENKSSIVPYTYMPFGEGYRNCLATKFGMLSVAVGLIKILSNFEVLPSKDTPSALSFENNGFLLTPMHDEVFVKFKSLKV</sequence>
<keyword evidence="10 13" id="KW-0408">Iron</keyword>
<evidence type="ECO:0000256" key="2">
    <source>
        <dbReference type="ARBA" id="ARBA00004174"/>
    </source>
</evidence>
<evidence type="ECO:0008006" key="17">
    <source>
        <dbReference type="Google" id="ProtNLM"/>
    </source>
</evidence>
<keyword evidence="9 14" id="KW-0560">Oxidoreductase</keyword>
<evidence type="ECO:0000256" key="13">
    <source>
        <dbReference type="PIRSR" id="PIRSR602401-1"/>
    </source>
</evidence>
<evidence type="ECO:0000256" key="14">
    <source>
        <dbReference type="RuleBase" id="RU000461"/>
    </source>
</evidence>
<keyword evidence="8" id="KW-0492">Microsome</keyword>
<evidence type="ECO:0000256" key="1">
    <source>
        <dbReference type="ARBA" id="ARBA00001971"/>
    </source>
</evidence>
<evidence type="ECO:0000313" key="16">
    <source>
        <dbReference type="Proteomes" id="UP001329430"/>
    </source>
</evidence>
<evidence type="ECO:0000256" key="12">
    <source>
        <dbReference type="ARBA" id="ARBA00023136"/>
    </source>
</evidence>
<evidence type="ECO:0000256" key="3">
    <source>
        <dbReference type="ARBA" id="ARBA00004406"/>
    </source>
</evidence>
<accession>A0AAN7ZNM0</accession>
<keyword evidence="7" id="KW-0256">Endoplasmic reticulum</keyword>
<dbReference type="InterPro" id="IPR017972">
    <property type="entry name" value="Cyt_P450_CS"/>
</dbReference>
<dbReference type="GO" id="GO:0004497">
    <property type="term" value="F:monooxygenase activity"/>
    <property type="evidence" value="ECO:0007669"/>
    <property type="project" value="UniProtKB-KW"/>
</dbReference>
<evidence type="ECO:0000256" key="9">
    <source>
        <dbReference type="ARBA" id="ARBA00023002"/>
    </source>
</evidence>
<dbReference type="InterPro" id="IPR050476">
    <property type="entry name" value="Insect_CytP450_Detox"/>
</dbReference>
<name>A0AAN7ZNM0_9COLE</name>
<dbReference type="AlphaFoldDB" id="A0AAN7ZNM0"/>
<dbReference type="GO" id="GO:0020037">
    <property type="term" value="F:heme binding"/>
    <property type="evidence" value="ECO:0007669"/>
    <property type="project" value="InterPro"/>
</dbReference>
<evidence type="ECO:0000256" key="11">
    <source>
        <dbReference type="ARBA" id="ARBA00023033"/>
    </source>
</evidence>
<dbReference type="InterPro" id="IPR001128">
    <property type="entry name" value="Cyt_P450"/>
</dbReference>
<dbReference type="PRINTS" id="PR00463">
    <property type="entry name" value="EP450I"/>
</dbReference>
<dbReference type="PRINTS" id="PR00385">
    <property type="entry name" value="P450"/>
</dbReference>
<dbReference type="FunFam" id="1.10.630.10:FF:000182">
    <property type="entry name" value="Cytochrome P450 3A4"/>
    <property type="match status" value="1"/>
</dbReference>
<dbReference type="SUPFAM" id="SSF48264">
    <property type="entry name" value="Cytochrome P450"/>
    <property type="match status" value="1"/>
</dbReference>
<dbReference type="PANTHER" id="PTHR24292:SF45">
    <property type="entry name" value="CYTOCHROME P450 6G1-RELATED"/>
    <property type="match status" value="1"/>
</dbReference>
<dbReference type="CDD" id="cd11056">
    <property type="entry name" value="CYP6-like"/>
    <property type="match status" value="1"/>
</dbReference>